<evidence type="ECO:0000313" key="6">
    <source>
        <dbReference type="EMBL" id="MCT4701180.1"/>
    </source>
</evidence>
<evidence type="ECO:0000256" key="2">
    <source>
        <dbReference type="ARBA" id="ARBA00022908"/>
    </source>
</evidence>
<dbReference type="AlphaFoldDB" id="A0A9X3APL7"/>
<dbReference type="Gene3D" id="3.30.160.60">
    <property type="entry name" value="Classic Zinc Finger"/>
    <property type="match status" value="1"/>
</dbReference>
<evidence type="ECO:0000259" key="5">
    <source>
        <dbReference type="Pfam" id="PF00589"/>
    </source>
</evidence>
<dbReference type="Gene3D" id="1.10.443.10">
    <property type="entry name" value="Intergrase catalytic core"/>
    <property type="match status" value="1"/>
</dbReference>
<dbReference type="InterPro" id="IPR010998">
    <property type="entry name" value="Integrase_recombinase_N"/>
</dbReference>
<dbReference type="Proteomes" id="UP001150641">
    <property type="component" value="Unassembled WGS sequence"/>
</dbReference>
<dbReference type="PANTHER" id="PTHR30629:SF2">
    <property type="entry name" value="PROPHAGE INTEGRASE INTS-RELATED"/>
    <property type="match status" value="1"/>
</dbReference>
<organism evidence="6 7">
    <name type="scientific">Dryocola boscaweniae</name>
    <dbReference type="NCBI Taxonomy" id="2925397"/>
    <lineage>
        <taxon>Bacteria</taxon>
        <taxon>Pseudomonadati</taxon>
        <taxon>Pseudomonadota</taxon>
        <taxon>Gammaproteobacteria</taxon>
        <taxon>Enterobacterales</taxon>
        <taxon>Enterobacteriaceae</taxon>
        <taxon>Dryocola</taxon>
    </lineage>
</organism>
<dbReference type="GO" id="GO:0006310">
    <property type="term" value="P:DNA recombination"/>
    <property type="evidence" value="ECO:0007669"/>
    <property type="project" value="UniProtKB-KW"/>
</dbReference>
<gene>
    <name evidence="6" type="ORF">MUA00_05085</name>
</gene>
<keyword evidence="3" id="KW-0238">DNA-binding</keyword>
<accession>A0A9X3APL7</accession>
<comment type="caution">
    <text evidence="6">The sequence shown here is derived from an EMBL/GenBank/DDBJ whole genome shotgun (WGS) entry which is preliminary data.</text>
</comment>
<keyword evidence="4" id="KW-0233">DNA recombination</keyword>
<dbReference type="InterPro" id="IPR002104">
    <property type="entry name" value="Integrase_catalytic"/>
</dbReference>
<keyword evidence="2" id="KW-0229">DNA integration</keyword>
<dbReference type="InterPro" id="IPR011010">
    <property type="entry name" value="DNA_brk_join_enz"/>
</dbReference>
<proteinExistence type="inferred from homology"/>
<dbReference type="GO" id="GO:0015074">
    <property type="term" value="P:DNA integration"/>
    <property type="evidence" value="ECO:0007669"/>
    <property type="project" value="UniProtKB-KW"/>
</dbReference>
<comment type="similarity">
    <text evidence="1">Belongs to the 'phage' integrase family.</text>
</comment>
<protein>
    <submittedName>
        <fullName evidence="6">Tyrosine-type recombinase/integrase</fullName>
    </submittedName>
</protein>
<dbReference type="Pfam" id="PF00589">
    <property type="entry name" value="Phage_integrase"/>
    <property type="match status" value="1"/>
</dbReference>
<evidence type="ECO:0000313" key="7">
    <source>
        <dbReference type="Proteomes" id="UP001150641"/>
    </source>
</evidence>
<reference evidence="6" key="1">
    <citation type="submission" date="2022-03" db="EMBL/GenBank/DDBJ databases">
        <title>Proposal of a novel genus Dryocolo and two novel species.</title>
        <authorList>
            <person name="Maddock D.W."/>
            <person name="Brady C.L."/>
            <person name="Denman S."/>
            <person name="Arnold D."/>
        </authorList>
    </citation>
    <scope>NUCLEOTIDE SEQUENCE</scope>
    <source>
        <strain evidence="6">H6W4</strain>
    </source>
</reference>
<name>A0A9X3APL7_9ENTR</name>
<dbReference type="InterPro" id="IPR050808">
    <property type="entry name" value="Phage_Integrase"/>
</dbReference>
<dbReference type="EMBL" id="JALHAP010000072">
    <property type="protein sequence ID" value="MCT4701180.1"/>
    <property type="molecule type" value="Genomic_DNA"/>
</dbReference>
<dbReference type="RefSeq" id="WP_271122071.1">
    <property type="nucleotide sequence ID" value="NZ_JALHAN010000059.1"/>
</dbReference>
<sequence>MGRPRKDPKDTHLPPRVTKNKYSYVWKPKGTKNSVSLGKIRETSIAKLWQRYEEEKAKRHDVMTFAKLWGMFIESPAFTELAPRTQKDYHQHQRQLLAVFGKMRADDIKIEQVRIFMDKRGLSSKNQANQEVASMSRVFGWGFERGYTKGNPCKGIRKFTLVDRDVYIPDEDYLAIYECAPVEIQVAMEISYLCAAREGDVLDVLQSDIRDEGLFIEQNKTGKKQIKQWSPRLRTAVDIATQKLVNRSAAGYLIPGPSGGKMNKKTFNTWWNKAKKAAAMKIGRSIPGTFHDIKAKAISDYEGSTRDKQLFSGHKTESQVNTYDRKVKITPTLNVPLVREND</sequence>
<feature type="domain" description="Tyr recombinase" evidence="5">
    <location>
        <begin position="178"/>
        <end position="325"/>
    </location>
</feature>
<evidence type="ECO:0000256" key="4">
    <source>
        <dbReference type="ARBA" id="ARBA00023172"/>
    </source>
</evidence>
<dbReference type="GO" id="GO:0003677">
    <property type="term" value="F:DNA binding"/>
    <property type="evidence" value="ECO:0007669"/>
    <property type="project" value="UniProtKB-KW"/>
</dbReference>
<dbReference type="InterPro" id="IPR013762">
    <property type="entry name" value="Integrase-like_cat_sf"/>
</dbReference>
<evidence type="ECO:0000256" key="1">
    <source>
        <dbReference type="ARBA" id="ARBA00008857"/>
    </source>
</evidence>
<dbReference type="PANTHER" id="PTHR30629">
    <property type="entry name" value="PROPHAGE INTEGRASE"/>
    <property type="match status" value="1"/>
</dbReference>
<dbReference type="Gene3D" id="1.10.150.130">
    <property type="match status" value="1"/>
</dbReference>
<evidence type="ECO:0000256" key="3">
    <source>
        <dbReference type="ARBA" id="ARBA00023125"/>
    </source>
</evidence>
<dbReference type="SUPFAM" id="SSF56349">
    <property type="entry name" value="DNA breaking-rejoining enzymes"/>
    <property type="match status" value="1"/>
</dbReference>
<keyword evidence="7" id="KW-1185">Reference proteome</keyword>